<protein>
    <submittedName>
        <fullName evidence="3">Universal stress protein UspA</fullName>
    </submittedName>
</protein>
<dbReference type="Gene3D" id="3.40.50.620">
    <property type="entry name" value="HUPs"/>
    <property type="match status" value="1"/>
</dbReference>
<reference evidence="3" key="2">
    <citation type="submission" date="2020-09" db="EMBL/GenBank/DDBJ databases">
        <authorList>
            <person name="Sun Q."/>
            <person name="Ohkuma M."/>
        </authorList>
    </citation>
    <scope>NUCLEOTIDE SEQUENCE</scope>
    <source>
        <strain evidence="3">JCM 17820</strain>
    </source>
</reference>
<dbReference type="PANTHER" id="PTHR46268">
    <property type="entry name" value="STRESS RESPONSE PROTEIN NHAX"/>
    <property type="match status" value="1"/>
</dbReference>
<dbReference type="RefSeq" id="WP_188999891.1">
    <property type="nucleotide sequence ID" value="NZ_BMOU01000005.1"/>
</dbReference>
<dbReference type="InterPro" id="IPR006015">
    <property type="entry name" value="Universal_stress_UspA"/>
</dbReference>
<evidence type="ECO:0000256" key="1">
    <source>
        <dbReference type="ARBA" id="ARBA00008791"/>
    </source>
</evidence>
<evidence type="ECO:0000259" key="2">
    <source>
        <dbReference type="Pfam" id="PF00582"/>
    </source>
</evidence>
<dbReference type="CDD" id="cd00293">
    <property type="entry name" value="USP-like"/>
    <property type="match status" value="1"/>
</dbReference>
<proteinExistence type="inferred from homology"/>
<dbReference type="PRINTS" id="PR01438">
    <property type="entry name" value="UNVRSLSTRESS"/>
</dbReference>
<dbReference type="InterPro" id="IPR014729">
    <property type="entry name" value="Rossmann-like_a/b/a_fold"/>
</dbReference>
<sequence>MDIDLVLVPVDGSDRSERAAEYAIAIAERYDADLHLLFVLDERLRRDIDDGHVDAETIAEEHRAFTDRVREQFRGTGHDGTLDTSTATAFSEHRLMQTPGSVVLDVAEDVAADFIVIPREGDSEEPVGRAALYVLEYASQPVLSV</sequence>
<gene>
    <name evidence="3" type="ORF">GCM10009030_30640</name>
</gene>
<dbReference type="EMBL" id="BMOU01000005">
    <property type="protein sequence ID" value="GGN99287.1"/>
    <property type="molecule type" value="Genomic_DNA"/>
</dbReference>
<name>A0A830GQP3_9EURY</name>
<feature type="domain" description="UspA" evidence="2">
    <location>
        <begin position="6"/>
        <end position="144"/>
    </location>
</feature>
<dbReference type="AlphaFoldDB" id="A0A830GQP3"/>
<dbReference type="Proteomes" id="UP000605784">
    <property type="component" value="Unassembled WGS sequence"/>
</dbReference>
<accession>A0A830GQP3</accession>
<dbReference type="InterPro" id="IPR006016">
    <property type="entry name" value="UspA"/>
</dbReference>
<evidence type="ECO:0000313" key="3">
    <source>
        <dbReference type="EMBL" id="GGN99287.1"/>
    </source>
</evidence>
<dbReference type="Pfam" id="PF00582">
    <property type="entry name" value="Usp"/>
    <property type="match status" value="1"/>
</dbReference>
<evidence type="ECO:0000313" key="4">
    <source>
        <dbReference type="Proteomes" id="UP000605784"/>
    </source>
</evidence>
<reference evidence="3" key="1">
    <citation type="journal article" date="2014" name="Int. J. Syst. Evol. Microbiol.">
        <title>Complete genome sequence of Corynebacterium casei LMG S-19264T (=DSM 44701T), isolated from a smear-ripened cheese.</title>
        <authorList>
            <consortium name="US DOE Joint Genome Institute (JGI-PGF)"/>
            <person name="Walter F."/>
            <person name="Albersmeier A."/>
            <person name="Kalinowski J."/>
            <person name="Ruckert C."/>
        </authorList>
    </citation>
    <scope>NUCLEOTIDE SEQUENCE</scope>
    <source>
        <strain evidence="3">JCM 17820</strain>
    </source>
</reference>
<comment type="similarity">
    <text evidence="1">Belongs to the universal stress protein A family.</text>
</comment>
<dbReference type="PANTHER" id="PTHR46268:SF6">
    <property type="entry name" value="UNIVERSAL STRESS PROTEIN UP12"/>
    <property type="match status" value="1"/>
</dbReference>
<comment type="caution">
    <text evidence="3">The sequence shown here is derived from an EMBL/GenBank/DDBJ whole genome shotgun (WGS) entry which is preliminary data.</text>
</comment>
<keyword evidence="4" id="KW-1185">Reference proteome</keyword>
<organism evidence="3 4">
    <name type="scientific">Haloarcula pellucida</name>
    <dbReference type="NCBI Taxonomy" id="1427151"/>
    <lineage>
        <taxon>Archaea</taxon>
        <taxon>Methanobacteriati</taxon>
        <taxon>Methanobacteriota</taxon>
        <taxon>Stenosarchaea group</taxon>
        <taxon>Halobacteria</taxon>
        <taxon>Halobacteriales</taxon>
        <taxon>Haloarculaceae</taxon>
        <taxon>Haloarcula</taxon>
    </lineage>
</organism>
<dbReference type="SUPFAM" id="SSF52402">
    <property type="entry name" value="Adenine nucleotide alpha hydrolases-like"/>
    <property type="match status" value="1"/>
</dbReference>